<keyword evidence="2" id="KW-0812">Transmembrane</keyword>
<dbReference type="Proteomes" id="UP000217199">
    <property type="component" value="Unassembled WGS sequence"/>
</dbReference>
<dbReference type="InParanoid" id="A0A286UAD1"/>
<feature type="transmembrane region" description="Helical" evidence="2">
    <location>
        <begin position="35"/>
        <end position="57"/>
    </location>
</feature>
<gene>
    <name evidence="3" type="ORF">PNOK_0815800</name>
</gene>
<protein>
    <submittedName>
        <fullName evidence="3">Uncharacterized protein</fullName>
    </submittedName>
</protein>
<name>A0A286UAD1_9AGAM</name>
<evidence type="ECO:0000313" key="3">
    <source>
        <dbReference type="EMBL" id="PAV16538.1"/>
    </source>
</evidence>
<dbReference type="EMBL" id="NBII01000008">
    <property type="protein sequence ID" value="PAV16538.1"/>
    <property type="molecule type" value="Genomic_DNA"/>
</dbReference>
<dbReference type="AlphaFoldDB" id="A0A286UAD1"/>
<evidence type="ECO:0000256" key="2">
    <source>
        <dbReference type="SAM" id="Phobius"/>
    </source>
</evidence>
<feature type="region of interest" description="Disordered" evidence="1">
    <location>
        <begin position="79"/>
        <end position="98"/>
    </location>
</feature>
<evidence type="ECO:0000256" key="1">
    <source>
        <dbReference type="SAM" id="MobiDB-lite"/>
    </source>
</evidence>
<reference evidence="3 4" key="1">
    <citation type="journal article" date="2017" name="Mol. Ecol.">
        <title>Comparative and population genomic landscape of Phellinus noxius: A hypervariable fungus causing root rot in trees.</title>
        <authorList>
            <person name="Chung C.L."/>
            <person name="Lee T.J."/>
            <person name="Akiba M."/>
            <person name="Lee H.H."/>
            <person name="Kuo T.H."/>
            <person name="Liu D."/>
            <person name="Ke H.M."/>
            <person name="Yokoi T."/>
            <person name="Roa M.B."/>
            <person name="Lu M.J."/>
            <person name="Chang Y.Y."/>
            <person name="Ann P.J."/>
            <person name="Tsai J.N."/>
            <person name="Chen C.Y."/>
            <person name="Tzean S.S."/>
            <person name="Ota Y."/>
            <person name="Hattori T."/>
            <person name="Sahashi N."/>
            <person name="Liou R.F."/>
            <person name="Kikuchi T."/>
            <person name="Tsai I.J."/>
        </authorList>
    </citation>
    <scope>NUCLEOTIDE SEQUENCE [LARGE SCALE GENOMIC DNA]</scope>
    <source>
        <strain evidence="3 4">FFPRI411160</strain>
    </source>
</reference>
<evidence type="ECO:0000313" key="4">
    <source>
        <dbReference type="Proteomes" id="UP000217199"/>
    </source>
</evidence>
<keyword evidence="4" id="KW-1185">Reference proteome</keyword>
<comment type="caution">
    <text evidence="3">The sequence shown here is derived from an EMBL/GenBank/DDBJ whole genome shotgun (WGS) entry which is preliminary data.</text>
</comment>
<accession>A0A286UAD1</accession>
<keyword evidence="2" id="KW-1133">Transmembrane helix</keyword>
<sequence>MNSFENGTHSECTPEVDLAPLEAFFFNQPCWTRMYITRFITIALFLGLSSVSALPLIEKNPDLYHDSLVRRDGDHYYSPSGGHNGGNTCGEMRSGICS</sequence>
<organism evidence="3 4">
    <name type="scientific">Pyrrhoderma noxium</name>
    <dbReference type="NCBI Taxonomy" id="2282107"/>
    <lineage>
        <taxon>Eukaryota</taxon>
        <taxon>Fungi</taxon>
        <taxon>Dikarya</taxon>
        <taxon>Basidiomycota</taxon>
        <taxon>Agaricomycotina</taxon>
        <taxon>Agaricomycetes</taxon>
        <taxon>Hymenochaetales</taxon>
        <taxon>Hymenochaetaceae</taxon>
        <taxon>Pyrrhoderma</taxon>
    </lineage>
</organism>
<keyword evidence="2" id="KW-0472">Membrane</keyword>
<proteinExistence type="predicted"/>